<accession>A0A453IL01</accession>
<dbReference type="InterPro" id="IPR039324">
    <property type="entry name" value="SHW1"/>
</dbReference>
<name>A0A453IL01_AEGTS</name>
<dbReference type="EnsemblPlants" id="AET4Gv20593700.4">
    <property type="protein sequence ID" value="AET4Gv20593700.4"/>
    <property type="gene ID" value="AET4Gv20593700"/>
</dbReference>
<protein>
    <submittedName>
        <fullName evidence="1">Uncharacterized protein</fullName>
    </submittedName>
</protein>
<dbReference type="Gramene" id="AET4Gv20593700.4">
    <property type="protein sequence ID" value="AET4Gv20593700.4"/>
    <property type="gene ID" value="AET4Gv20593700"/>
</dbReference>
<dbReference type="PANTHER" id="PTHR35474:SF1">
    <property type="entry name" value="ATP PHOSPHORIBOSYLTRANSFERASE REGULATORY SUBUNIT"/>
    <property type="match status" value="1"/>
</dbReference>
<reference evidence="1" key="4">
    <citation type="submission" date="2019-03" db="UniProtKB">
        <authorList>
            <consortium name="EnsemblPlants"/>
        </authorList>
    </citation>
    <scope>IDENTIFICATION</scope>
</reference>
<proteinExistence type="predicted"/>
<dbReference type="PANTHER" id="PTHR35474">
    <property type="entry name" value="ATP PHOSPHORIBOSYLTRANSFERASE REGULATORY SUBUNIT"/>
    <property type="match status" value="1"/>
</dbReference>
<keyword evidence="2" id="KW-1185">Reference proteome</keyword>
<reference evidence="1" key="3">
    <citation type="journal article" date="2017" name="Nature">
        <title>Genome sequence of the progenitor of the wheat D genome Aegilops tauschii.</title>
        <authorList>
            <person name="Luo M.C."/>
            <person name="Gu Y.Q."/>
            <person name="Puiu D."/>
            <person name="Wang H."/>
            <person name="Twardziok S.O."/>
            <person name="Deal K.R."/>
            <person name="Huo N."/>
            <person name="Zhu T."/>
            <person name="Wang L."/>
            <person name="Wang Y."/>
            <person name="McGuire P.E."/>
            <person name="Liu S."/>
            <person name="Long H."/>
            <person name="Ramasamy R.K."/>
            <person name="Rodriguez J.C."/>
            <person name="Van S.L."/>
            <person name="Yuan L."/>
            <person name="Wang Z."/>
            <person name="Xia Z."/>
            <person name="Xiao L."/>
            <person name="Anderson O.D."/>
            <person name="Ouyang S."/>
            <person name="Liang Y."/>
            <person name="Zimin A.V."/>
            <person name="Pertea G."/>
            <person name="Qi P."/>
            <person name="Bennetzen J.L."/>
            <person name="Dai X."/>
            <person name="Dawson M.W."/>
            <person name="Muller H.G."/>
            <person name="Kugler K."/>
            <person name="Rivarola-Duarte L."/>
            <person name="Spannagl M."/>
            <person name="Mayer K.F.X."/>
            <person name="Lu F.H."/>
            <person name="Bevan M.W."/>
            <person name="Leroy P."/>
            <person name="Li P."/>
            <person name="You F.M."/>
            <person name="Sun Q."/>
            <person name="Liu Z."/>
            <person name="Lyons E."/>
            <person name="Wicker T."/>
            <person name="Salzberg S.L."/>
            <person name="Devos K.M."/>
            <person name="Dvorak J."/>
        </authorList>
    </citation>
    <scope>NUCLEOTIDE SEQUENCE [LARGE SCALE GENOMIC DNA]</scope>
    <source>
        <strain evidence="1">cv. AL8/78</strain>
    </source>
</reference>
<sequence length="69" mass="7839">ARFLHSVFRKASRRARRAARSVLPPSVPAELVKFSVNGVLVLTFLWILKGLLELLEGTRLPAHRIYWAS</sequence>
<dbReference type="GO" id="GO:0009787">
    <property type="term" value="P:regulation of abscisic acid-activated signaling pathway"/>
    <property type="evidence" value="ECO:0007669"/>
    <property type="project" value="InterPro"/>
</dbReference>
<organism evidence="1 2">
    <name type="scientific">Aegilops tauschii subsp. strangulata</name>
    <name type="common">Goatgrass</name>
    <dbReference type="NCBI Taxonomy" id="200361"/>
    <lineage>
        <taxon>Eukaryota</taxon>
        <taxon>Viridiplantae</taxon>
        <taxon>Streptophyta</taxon>
        <taxon>Embryophyta</taxon>
        <taxon>Tracheophyta</taxon>
        <taxon>Spermatophyta</taxon>
        <taxon>Magnoliopsida</taxon>
        <taxon>Liliopsida</taxon>
        <taxon>Poales</taxon>
        <taxon>Poaceae</taxon>
        <taxon>BOP clade</taxon>
        <taxon>Pooideae</taxon>
        <taxon>Triticodae</taxon>
        <taxon>Triticeae</taxon>
        <taxon>Triticinae</taxon>
        <taxon>Aegilops</taxon>
    </lineage>
</organism>
<reference evidence="2" key="1">
    <citation type="journal article" date="2014" name="Science">
        <title>Ancient hybridizations among the ancestral genomes of bread wheat.</title>
        <authorList>
            <consortium name="International Wheat Genome Sequencing Consortium,"/>
            <person name="Marcussen T."/>
            <person name="Sandve S.R."/>
            <person name="Heier L."/>
            <person name="Spannagl M."/>
            <person name="Pfeifer M."/>
            <person name="Jakobsen K.S."/>
            <person name="Wulff B.B."/>
            <person name="Steuernagel B."/>
            <person name="Mayer K.F."/>
            <person name="Olsen O.A."/>
        </authorList>
    </citation>
    <scope>NUCLEOTIDE SEQUENCE [LARGE SCALE GENOMIC DNA]</scope>
    <source>
        <strain evidence="2">cv. AL8/78</strain>
    </source>
</reference>
<reference evidence="2" key="2">
    <citation type="journal article" date="2017" name="Nat. Plants">
        <title>The Aegilops tauschii genome reveals multiple impacts of transposons.</title>
        <authorList>
            <person name="Zhao G."/>
            <person name="Zou C."/>
            <person name="Li K."/>
            <person name="Wang K."/>
            <person name="Li T."/>
            <person name="Gao L."/>
            <person name="Zhang X."/>
            <person name="Wang H."/>
            <person name="Yang Z."/>
            <person name="Liu X."/>
            <person name="Jiang W."/>
            <person name="Mao L."/>
            <person name="Kong X."/>
            <person name="Jiao Y."/>
            <person name="Jia J."/>
        </authorList>
    </citation>
    <scope>NUCLEOTIDE SEQUENCE [LARGE SCALE GENOMIC DNA]</scope>
    <source>
        <strain evidence="2">cv. AL8/78</strain>
    </source>
</reference>
<dbReference type="AlphaFoldDB" id="A0A453IL01"/>
<dbReference type="GO" id="GO:0010100">
    <property type="term" value="P:negative regulation of photomorphogenesis"/>
    <property type="evidence" value="ECO:0007669"/>
    <property type="project" value="InterPro"/>
</dbReference>
<dbReference type="Proteomes" id="UP000015105">
    <property type="component" value="Chromosome 4D"/>
</dbReference>
<evidence type="ECO:0000313" key="2">
    <source>
        <dbReference type="Proteomes" id="UP000015105"/>
    </source>
</evidence>
<reference evidence="1" key="5">
    <citation type="journal article" date="2021" name="G3 (Bethesda)">
        <title>Aegilops tauschii genome assembly Aet v5.0 features greater sequence contiguity and improved annotation.</title>
        <authorList>
            <person name="Wang L."/>
            <person name="Zhu T."/>
            <person name="Rodriguez J.C."/>
            <person name="Deal K.R."/>
            <person name="Dubcovsky J."/>
            <person name="McGuire P.E."/>
            <person name="Lux T."/>
            <person name="Spannagl M."/>
            <person name="Mayer K.F.X."/>
            <person name="Baldrich P."/>
            <person name="Meyers B.C."/>
            <person name="Huo N."/>
            <person name="Gu Y.Q."/>
            <person name="Zhou H."/>
            <person name="Devos K.M."/>
            <person name="Bennetzen J.L."/>
            <person name="Unver T."/>
            <person name="Budak H."/>
            <person name="Gulick P.J."/>
            <person name="Galiba G."/>
            <person name="Kalapos B."/>
            <person name="Nelson D.R."/>
            <person name="Li P."/>
            <person name="You F.M."/>
            <person name="Luo M.C."/>
            <person name="Dvorak J."/>
        </authorList>
    </citation>
    <scope>NUCLEOTIDE SEQUENCE [LARGE SCALE GENOMIC DNA]</scope>
    <source>
        <strain evidence="1">cv. AL8/78</strain>
    </source>
</reference>
<evidence type="ECO:0000313" key="1">
    <source>
        <dbReference type="EnsemblPlants" id="AET4Gv20593700.4"/>
    </source>
</evidence>